<feature type="transmembrane region" description="Helical" evidence="1">
    <location>
        <begin position="45"/>
        <end position="66"/>
    </location>
</feature>
<accession>A0A1W6MMM9</accession>
<dbReference type="EMBL" id="CP019344">
    <property type="protein sequence ID" value="ARN78854.1"/>
    <property type="molecule type" value="Genomic_DNA"/>
</dbReference>
<keyword evidence="1" id="KW-0472">Membrane</keyword>
<evidence type="ECO:0000313" key="3">
    <source>
        <dbReference type="Proteomes" id="UP000193431"/>
    </source>
</evidence>
<keyword evidence="1" id="KW-0812">Transmembrane</keyword>
<keyword evidence="1" id="KW-1133">Transmembrane helix</keyword>
<feature type="transmembrane region" description="Helical" evidence="1">
    <location>
        <begin position="78"/>
        <end position="98"/>
    </location>
</feature>
<dbReference type="AlphaFoldDB" id="A0A1W6MMM9"/>
<feature type="transmembrane region" description="Helical" evidence="1">
    <location>
        <begin position="7"/>
        <end position="25"/>
    </location>
</feature>
<keyword evidence="3" id="KW-1185">Reference proteome</keyword>
<dbReference type="STRING" id="331648.BST97_13125"/>
<evidence type="ECO:0000313" key="2">
    <source>
        <dbReference type="EMBL" id="ARN78854.1"/>
    </source>
</evidence>
<gene>
    <name evidence="2" type="ORF">BST97_13125</name>
</gene>
<proteinExistence type="predicted"/>
<reference evidence="2 3" key="1">
    <citation type="submission" date="2016-11" db="EMBL/GenBank/DDBJ databases">
        <title>Trade-off between light-utilization and light-protection in marine flavobacteria.</title>
        <authorList>
            <person name="Kumagai Y."/>
        </authorList>
    </citation>
    <scope>NUCLEOTIDE SEQUENCE [LARGE SCALE GENOMIC DNA]</scope>
    <source>
        <strain evidence="2 3">JCM 13191</strain>
    </source>
</reference>
<dbReference type="Proteomes" id="UP000193431">
    <property type="component" value="Chromosome"/>
</dbReference>
<organism evidence="2 3">
    <name type="scientific">Nonlabens spongiae</name>
    <dbReference type="NCBI Taxonomy" id="331648"/>
    <lineage>
        <taxon>Bacteria</taxon>
        <taxon>Pseudomonadati</taxon>
        <taxon>Bacteroidota</taxon>
        <taxon>Flavobacteriia</taxon>
        <taxon>Flavobacteriales</taxon>
        <taxon>Flavobacteriaceae</taxon>
        <taxon>Nonlabens</taxon>
    </lineage>
</organism>
<evidence type="ECO:0000256" key="1">
    <source>
        <dbReference type="SAM" id="Phobius"/>
    </source>
</evidence>
<name>A0A1W6MMM9_9FLAO</name>
<sequence length="100" mass="11133">MLIVKILKGFVLGLIANVLGSYLYISIFSKESVEYTIEQGIEKGFIGGIIALGAILNLILFFFFVTKKIGKYQKVPQYYEARGVLLATVIAALAVLYFEF</sequence>
<dbReference type="OrthoDB" id="1362378at2"/>
<protein>
    <submittedName>
        <fullName evidence="2">Uncharacterized protein</fullName>
    </submittedName>
</protein>